<evidence type="ECO:0000313" key="4">
    <source>
        <dbReference type="Proteomes" id="UP000309133"/>
    </source>
</evidence>
<feature type="transmembrane region" description="Helical" evidence="2">
    <location>
        <begin position="70"/>
        <end position="88"/>
    </location>
</feature>
<protein>
    <submittedName>
        <fullName evidence="3">Uncharacterized protein</fullName>
    </submittedName>
</protein>
<feature type="transmembrane region" description="Helical" evidence="2">
    <location>
        <begin position="298"/>
        <end position="318"/>
    </location>
</feature>
<evidence type="ECO:0000256" key="1">
    <source>
        <dbReference type="SAM" id="MobiDB-lite"/>
    </source>
</evidence>
<dbReference type="EMBL" id="SSSM01000005">
    <property type="protein sequence ID" value="THG29858.1"/>
    <property type="molecule type" value="Genomic_DNA"/>
</dbReference>
<feature type="region of interest" description="Disordered" evidence="1">
    <location>
        <begin position="16"/>
        <end position="46"/>
    </location>
</feature>
<feature type="transmembrane region" description="Helical" evidence="2">
    <location>
        <begin position="126"/>
        <end position="144"/>
    </location>
</feature>
<accession>A0A4S4FIG0</accession>
<comment type="caution">
    <text evidence="3">The sequence shown here is derived from an EMBL/GenBank/DDBJ whole genome shotgun (WGS) entry which is preliminary data.</text>
</comment>
<reference evidence="3 4" key="1">
    <citation type="submission" date="2019-04" db="EMBL/GenBank/DDBJ databases">
        <authorList>
            <person name="Jiang L."/>
        </authorList>
    </citation>
    <scope>NUCLEOTIDE SEQUENCE [LARGE SCALE GENOMIC DNA]</scope>
    <source>
        <strain evidence="3 4">YIM 131853</strain>
    </source>
</reference>
<dbReference type="RefSeq" id="WP_136428187.1">
    <property type="nucleotide sequence ID" value="NZ_SSSM01000005.1"/>
</dbReference>
<proteinExistence type="predicted"/>
<feature type="transmembrane region" description="Helical" evidence="2">
    <location>
        <begin position="94"/>
        <end position="114"/>
    </location>
</feature>
<evidence type="ECO:0000313" key="3">
    <source>
        <dbReference type="EMBL" id="THG29858.1"/>
    </source>
</evidence>
<name>A0A4S4FIG0_9MICO</name>
<keyword evidence="4" id="KW-1185">Reference proteome</keyword>
<dbReference type="AlphaFoldDB" id="A0A4S4FIG0"/>
<keyword evidence="2" id="KW-0472">Membrane</keyword>
<dbReference type="Proteomes" id="UP000309133">
    <property type="component" value="Unassembled WGS sequence"/>
</dbReference>
<evidence type="ECO:0000256" key="2">
    <source>
        <dbReference type="SAM" id="Phobius"/>
    </source>
</evidence>
<feature type="transmembrane region" description="Helical" evidence="2">
    <location>
        <begin position="272"/>
        <end position="292"/>
    </location>
</feature>
<sequence>MSLRTASPRPARTIVKDVSESSARHSRSAIAPRTVGRPGRIRSSQSRPIAAHGHLDTVEATQQKESTASVVFGLGGAFWLVLSLVKPMEAGPALFWTWLLLGAFLPGAAMLTALVTRLRTFRDMRIHHFLAMSIIGGMLARSLTLGAQEILTTAWPQLGRGWGWLFTDVFVNQTALVFTTLAFLGLLTGGQITVRRAMFVGGGIGTVFSSFELFRELMTATMAGEDTATMSVHILEHALLLPIDHPLWTSLLAGVIIYSRRVNTPQASLKRLRILLAVPVGQGLTTLVTEIVPGMAPGLRVACLAVAIAIGLTLFTAWRSVIRYSADEEKAPREYLTLYRRPGAHAVR</sequence>
<feature type="transmembrane region" description="Helical" evidence="2">
    <location>
        <begin position="164"/>
        <end position="187"/>
    </location>
</feature>
<organism evidence="3 4">
    <name type="scientific">Naasia lichenicola</name>
    <dbReference type="NCBI Taxonomy" id="2565933"/>
    <lineage>
        <taxon>Bacteria</taxon>
        <taxon>Bacillati</taxon>
        <taxon>Actinomycetota</taxon>
        <taxon>Actinomycetes</taxon>
        <taxon>Micrococcales</taxon>
        <taxon>Microbacteriaceae</taxon>
        <taxon>Naasia</taxon>
    </lineage>
</organism>
<gene>
    <name evidence="3" type="ORF">E6C64_14495</name>
</gene>
<keyword evidence="2" id="KW-0812">Transmembrane</keyword>
<keyword evidence="2" id="KW-1133">Transmembrane helix</keyword>